<protein>
    <submittedName>
        <fullName evidence="2">Uncharacterized protein</fullName>
    </submittedName>
</protein>
<feature type="region of interest" description="Disordered" evidence="1">
    <location>
        <begin position="157"/>
        <end position="207"/>
    </location>
</feature>
<dbReference type="EMBL" id="BIFS01000001">
    <property type="protein sequence ID" value="GCE17102.1"/>
    <property type="molecule type" value="Genomic_DNA"/>
</dbReference>
<evidence type="ECO:0000313" key="2">
    <source>
        <dbReference type="EMBL" id="GCE17102.1"/>
    </source>
</evidence>
<gene>
    <name evidence="2" type="ORF">KDK_09020</name>
</gene>
<accession>A0A402ADI0</accession>
<dbReference type="Proteomes" id="UP000287188">
    <property type="component" value="Unassembled WGS sequence"/>
</dbReference>
<keyword evidence="3" id="KW-1185">Reference proteome</keyword>
<name>A0A402ADI0_9CHLR</name>
<evidence type="ECO:0000313" key="3">
    <source>
        <dbReference type="Proteomes" id="UP000287188"/>
    </source>
</evidence>
<reference evidence="3" key="1">
    <citation type="submission" date="2018-12" db="EMBL/GenBank/DDBJ databases">
        <title>Tengunoibacter tsumagoiensis gen. nov., sp. nov., Dictyobacter kobayashii sp. nov., D. alpinus sp. nov., and D. joshuensis sp. nov. and description of Dictyobacteraceae fam. nov. within the order Ktedonobacterales isolated from Tengu-no-mugimeshi.</title>
        <authorList>
            <person name="Wang C.M."/>
            <person name="Zheng Y."/>
            <person name="Sakai Y."/>
            <person name="Toyoda A."/>
            <person name="Minakuchi Y."/>
            <person name="Abe K."/>
            <person name="Yokota A."/>
            <person name="Yabe S."/>
        </authorList>
    </citation>
    <scope>NUCLEOTIDE SEQUENCE [LARGE SCALE GENOMIC DNA]</scope>
    <source>
        <strain evidence="3">Uno11</strain>
    </source>
</reference>
<dbReference type="AlphaFoldDB" id="A0A402ADI0"/>
<proteinExistence type="predicted"/>
<sequence length="207" mass="24346">MSEYQRYEFMALDQPLTHTQLAEVEDLSSHIEASSTYAFIEYNWGDFKHDPIAVLHKYFDGFLYWANWGSPEFALRFPHGILPADLLHDYDCDEYVTFTRHSKYDILHFSYGGLEAPDEWIEYDLGSLIAIRDELMEGDLRALYIAWLASQDMLSNYDDEEEDEEDEDEGGFDREEDEIEEELAGMKIRAQTKKRIVPHRCHPDLKN</sequence>
<organism evidence="2 3">
    <name type="scientific">Dictyobacter kobayashii</name>
    <dbReference type="NCBI Taxonomy" id="2014872"/>
    <lineage>
        <taxon>Bacteria</taxon>
        <taxon>Bacillati</taxon>
        <taxon>Chloroflexota</taxon>
        <taxon>Ktedonobacteria</taxon>
        <taxon>Ktedonobacterales</taxon>
        <taxon>Dictyobacteraceae</taxon>
        <taxon>Dictyobacter</taxon>
    </lineage>
</organism>
<comment type="caution">
    <text evidence="2">The sequence shown here is derived from an EMBL/GenBank/DDBJ whole genome shotgun (WGS) entry which is preliminary data.</text>
</comment>
<evidence type="ECO:0000256" key="1">
    <source>
        <dbReference type="SAM" id="MobiDB-lite"/>
    </source>
</evidence>
<dbReference type="RefSeq" id="WP_246035273.1">
    <property type="nucleotide sequence ID" value="NZ_BIFS01000001.1"/>
</dbReference>
<feature type="compositionally biased region" description="Acidic residues" evidence="1">
    <location>
        <begin position="157"/>
        <end position="183"/>
    </location>
</feature>
<feature type="compositionally biased region" description="Basic residues" evidence="1">
    <location>
        <begin position="190"/>
        <end position="200"/>
    </location>
</feature>